<dbReference type="InterPro" id="IPR031107">
    <property type="entry name" value="Small_HSP"/>
</dbReference>
<evidence type="ECO:0000256" key="2">
    <source>
        <dbReference type="PROSITE-ProRule" id="PRU00285"/>
    </source>
</evidence>
<comment type="similarity">
    <text evidence="2 3">Belongs to the small heat shock protein (HSP20) family.</text>
</comment>
<evidence type="ECO:0000313" key="5">
    <source>
        <dbReference type="EMBL" id="ORY75264.1"/>
    </source>
</evidence>
<dbReference type="CDD" id="cd06464">
    <property type="entry name" value="ACD_sHsps-like"/>
    <property type="match status" value="1"/>
</dbReference>
<dbReference type="PANTHER" id="PTHR11527">
    <property type="entry name" value="HEAT-SHOCK PROTEIN 20 FAMILY MEMBER"/>
    <property type="match status" value="1"/>
</dbReference>
<reference evidence="5 6" key="1">
    <citation type="submission" date="2016-08" db="EMBL/GenBank/DDBJ databases">
        <title>A Parts List for Fungal Cellulosomes Revealed by Comparative Genomics.</title>
        <authorList>
            <consortium name="DOE Joint Genome Institute"/>
            <person name="Haitjema C.H."/>
            <person name="Gilmore S.P."/>
            <person name="Henske J.K."/>
            <person name="Solomon K.V."/>
            <person name="De Groot R."/>
            <person name="Kuo A."/>
            <person name="Mondo S.J."/>
            <person name="Salamov A.A."/>
            <person name="Labutti K."/>
            <person name="Zhao Z."/>
            <person name="Chiniquy J."/>
            <person name="Barry K."/>
            <person name="Brewer H.M."/>
            <person name="Purvine S.O."/>
            <person name="Wright A.T."/>
            <person name="Boxma B."/>
            <person name="Van Alen T."/>
            <person name="Hackstein J.H."/>
            <person name="Baker S.E."/>
            <person name="Grigoriev I.V."/>
            <person name="O'Malley M.A."/>
        </authorList>
    </citation>
    <scope>NUCLEOTIDE SEQUENCE [LARGE SCALE GENOMIC DNA]</scope>
    <source>
        <strain evidence="5 6">G1</strain>
    </source>
</reference>
<dbReference type="PROSITE" id="PS01031">
    <property type="entry name" value="SHSP"/>
    <property type="match status" value="1"/>
</dbReference>
<evidence type="ECO:0000256" key="1">
    <source>
        <dbReference type="ARBA" id="ARBA00023016"/>
    </source>
</evidence>
<dbReference type="OrthoDB" id="1431247at2759"/>
<dbReference type="Gene3D" id="2.60.40.790">
    <property type="match status" value="1"/>
</dbReference>
<protein>
    <submittedName>
        <fullName evidence="5">HSP20-like chaperone</fullName>
    </submittedName>
</protein>
<proteinExistence type="inferred from homology"/>
<gene>
    <name evidence="5" type="ORF">LY90DRAFT_401351</name>
</gene>
<dbReference type="AlphaFoldDB" id="A0A1Y2EVH3"/>
<comment type="caution">
    <text evidence="5">The sequence shown here is derived from an EMBL/GenBank/DDBJ whole genome shotgun (WGS) entry which is preliminary data.</text>
</comment>
<keyword evidence="6" id="KW-1185">Reference proteome</keyword>
<dbReference type="EMBL" id="MCOG01000026">
    <property type="protein sequence ID" value="ORY75264.1"/>
    <property type="molecule type" value="Genomic_DNA"/>
</dbReference>
<feature type="domain" description="SHSP" evidence="4">
    <location>
        <begin position="70"/>
        <end position="191"/>
    </location>
</feature>
<dbReference type="SUPFAM" id="SSF49764">
    <property type="entry name" value="HSP20-like chaperones"/>
    <property type="match status" value="1"/>
</dbReference>
<evidence type="ECO:0000259" key="4">
    <source>
        <dbReference type="PROSITE" id="PS01031"/>
    </source>
</evidence>
<dbReference type="InterPro" id="IPR002068">
    <property type="entry name" value="A-crystallin/Hsp20_dom"/>
</dbReference>
<dbReference type="InterPro" id="IPR008978">
    <property type="entry name" value="HSP20-like_chaperone"/>
</dbReference>
<sequence>MSLYIYSHPIENSLFDYFDDDFFNYPLTKRNHFSFNHPHCHLHGRYGHRKNSYNCLEKQLSRAFSDDEFLKLVEFNPKINLSEDENNYYIHADLPGMTKDQVKMEINKDRILTISETTESEITNKMNDNNTNNERKYSIIESSYGKFSRSFNIPEDANLENIQAKMENGVLEVIINKIEPPKNQNRTIQIQ</sequence>
<dbReference type="Proteomes" id="UP000193920">
    <property type="component" value="Unassembled WGS sequence"/>
</dbReference>
<accession>A0A1Y2EVH3</accession>
<evidence type="ECO:0000313" key="6">
    <source>
        <dbReference type="Proteomes" id="UP000193920"/>
    </source>
</evidence>
<organism evidence="5 6">
    <name type="scientific">Neocallimastix californiae</name>
    <dbReference type="NCBI Taxonomy" id="1754190"/>
    <lineage>
        <taxon>Eukaryota</taxon>
        <taxon>Fungi</taxon>
        <taxon>Fungi incertae sedis</taxon>
        <taxon>Chytridiomycota</taxon>
        <taxon>Chytridiomycota incertae sedis</taxon>
        <taxon>Neocallimastigomycetes</taxon>
        <taxon>Neocallimastigales</taxon>
        <taxon>Neocallimastigaceae</taxon>
        <taxon>Neocallimastix</taxon>
    </lineage>
</organism>
<dbReference type="Pfam" id="PF00011">
    <property type="entry name" value="HSP20"/>
    <property type="match status" value="1"/>
</dbReference>
<evidence type="ECO:0000256" key="3">
    <source>
        <dbReference type="RuleBase" id="RU003616"/>
    </source>
</evidence>
<name>A0A1Y2EVH3_9FUNG</name>
<keyword evidence="1" id="KW-0346">Stress response</keyword>